<evidence type="ECO:0000313" key="7">
    <source>
        <dbReference type="EMBL" id="MCG2587285.1"/>
    </source>
</evidence>
<keyword evidence="1 4" id="KW-0349">Heme</keyword>
<name>A0ABS9K8W3_9BACT</name>
<evidence type="ECO:0000256" key="2">
    <source>
        <dbReference type="ARBA" id="ARBA00022723"/>
    </source>
</evidence>
<evidence type="ECO:0000256" key="5">
    <source>
        <dbReference type="SAM" id="SignalP"/>
    </source>
</evidence>
<reference evidence="7" key="1">
    <citation type="submission" date="2022-01" db="EMBL/GenBank/DDBJ databases">
        <authorList>
            <person name="Wang Y."/>
        </authorList>
    </citation>
    <scope>NUCLEOTIDE SEQUENCE</scope>
    <source>
        <strain evidence="7">WB101</strain>
    </source>
</reference>
<dbReference type="PANTHER" id="PTHR35008">
    <property type="entry name" value="BLL4482 PROTEIN-RELATED"/>
    <property type="match status" value="1"/>
</dbReference>
<feature type="domain" description="Cytochrome c" evidence="6">
    <location>
        <begin position="28"/>
        <end position="107"/>
    </location>
</feature>
<protein>
    <submittedName>
        <fullName evidence="7">Cytochrome c</fullName>
    </submittedName>
</protein>
<comment type="caution">
    <text evidence="7">The sequence shown here is derived from an EMBL/GenBank/DDBJ whole genome shotgun (WGS) entry which is preliminary data.</text>
</comment>
<feature type="signal peptide" evidence="5">
    <location>
        <begin position="1"/>
        <end position="21"/>
    </location>
</feature>
<organism evidence="7 8">
    <name type="scientific">Rhodohalobacter sulfatireducens</name>
    <dbReference type="NCBI Taxonomy" id="2911366"/>
    <lineage>
        <taxon>Bacteria</taxon>
        <taxon>Pseudomonadati</taxon>
        <taxon>Balneolota</taxon>
        <taxon>Balneolia</taxon>
        <taxon>Balneolales</taxon>
        <taxon>Balneolaceae</taxon>
        <taxon>Rhodohalobacter</taxon>
    </lineage>
</organism>
<evidence type="ECO:0000256" key="4">
    <source>
        <dbReference type="PROSITE-ProRule" id="PRU00433"/>
    </source>
</evidence>
<dbReference type="PANTHER" id="PTHR35008:SF4">
    <property type="entry name" value="BLL4482 PROTEIN"/>
    <property type="match status" value="1"/>
</dbReference>
<dbReference type="Gene3D" id="1.10.760.10">
    <property type="entry name" value="Cytochrome c-like domain"/>
    <property type="match status" value="1"/>
</dbReference>
<proteinExistence type="predicted"/>
<sequence length="130" mass="14198">MKVEKLFFPILFALLCNPVLAQEFDLEASIQRGNTIYSSSCASCHMMNGTGISGVYPSLAGADSLMNDIPEMLTWIVDGGEVNGVSHSFSLTDREVSDLLNYIRNSWGHEGEAILPEEVQPALQESEEGD</sequence>
<dbReference type="Pfam" id="PF00034">
    <property type="entry name" value="Cytochrom_C"/>
    <property type="match status" value="1"/>
</dbReference>
<evidence type="ECO:0000256" key="1">
    <source>
        <dbReference type="ARBA" id="ARBA00022617"/>
    </source>
</evidence>
<dbReference type="Proteomes" id="UP001165366">
    <property type="component" value="Unassembled WGS sequence"/>
</dbReference>
<dbReference type="InterPro" id="IPR051459">
    <property type="entry name" value="Cytochrome_c-type_DH"/>
</dbReference>
<evidence type="ECO:0000259" key="6">
    <source>
        <dbReference type="PROSITE" id="PS51007"/>
    </source>
</evidence>
<dbReference type="PROSITE" id="PS51007">
    <property type="entry name" value="CYTC"/>
    <property type="match status" value="1"/>
</dbReference>
<dbReference type="SUPFAM" id="SSF46626">
    <property type="entry name" value="Cytochrome c"/>
    <property type="match status" value="1"/>
</dbReference>
<dbReference type="EMBL" id="JAKLWS010000001">
    <property type="protein sequence ID" value="MCG2587285.1"/>
    <property type="molecule type" value="Genomic_DNA"/>
</dbReference>
<reference evidence="7" key="2">
    <citation type="submission" date="2024-05" db="EMBL/GenBank/DDBJ databases">
        <title>Rhodohalobacter halophilus gen. nov., sp. nov., a moderately halophilic member of the family Balneolaceae.</title>
        <authorList>
            <person name="Xia J."/>
        </authorList>
    </citation>
    <scope>NUCLEOTIDE SEQUENCE</scope>
    <source>
        <strain evidence="7">WB101</strain>
    </source>
</reference>
<evidence type="ECO:0000256" key="3">
    <source>
        <dbReference type="ARBA" id="ARBA00023004"/>
    </source>
</evidence>
<dbReference type="RefSeq" id="WP_237852126.1">
    <property type="nucleotide sequence ID" value="NZ_JAKLWS010000001.1"/>
</dbReference>
<keyword evidence="8" id="KW-1185">Reference proteome</keyword>
<keyword evidence="3 4" id="KW-0408">Iron</keyword>
<feature type="chain" id="PRO_5045488017" evidence="5">
    <location>
        <begin position="22"/>
        <end position="130"/>
    </location>
</feature>
<gene>
    <name evidence="7" type="ORF">L6773_01820</name>
</gene>
<accession>A0ABS9K8W3</accession>
<dbReference type="InterPro" id="IPR009056">
    <property type="entry name" value="Cyt_c-like_dom"/>
</dbReference>
<keyword evidence="5" id="KW-0732">Signal</keyword>
<evidence type="ECO:0000313" key="8">
    <source>
        <dbReference type="Proteomes" id="UP001165366"/>
    </source>
</evidence>
<dbReference type="InterPro" id="IPR036909">
    <property type="entry name" value="Cyt_c-like_dom_sf"/>
</dbReference>
<keyword evidence="2 4" id="KW-0479">Metal-binding</keyword>